<dbReference type="EMBL" id="JABXBU010002228">
    <property type="protein sequence ID" value="KAF8769889.1"/>
    <property type="molecule type" value="Genomic_DNA"/>
</dbReference>
<reference evidence="1" key="1">
    <citation type="journal article" date="2020" name="bioRxiv">
        <title>Chromosome-level reference genome of the European wasp spider Argiope bruennichi: a resource for studies on range expansion and evolutionary adaptation.</title>
        <authorList>
            <person name="Sheffer M.M."/>
            <person name="Hoppe A."/>
            <person name="Krehenwinkel H."/>
            <person name="Uhl G."/>
            <person name="Kuss A.W."/>
            <person name="Jensen L."/>
            <person name="Jensen C."/>
            <person name="Gillespie R.G."/>
            <person name="Hoff K.J."/>
            <person name="Prost S."/>
        </authorList>
    </citation>
    <scope>NUCLEOTIDE SEQUENCE</scope>
</reference>
<name>A0A8T0EB23_ARGBR</name>
<evidence type="ECO:0000313" key="1">
    <source>
        <dbReference type="EMBL" id="KAF8769889.1"/>
    </source>
</evidence>
<reference evidence="1" key="2">
    <citation type="submission" date="2020-06" db="EMBL/GenBank/DDBJ databases">
        <authorList>
            <person name="Sheffer M."/>
        </authorList>
    </citation>
    <scope>NUCLEOTIDE SEQUENCE</scope>
</reference>
<sequence length="72" mass="8056">MPVCIATDFPLDKNMDGSCLDGTRKFFSVSYRSNIGIDRLDNMTYIHAILLHKGTPLTTSSVAFCYFHTAVH</sequence>
<dbReference type="AlphaFoldDB" id="A0A8T0EB23"/>
<proteinExistence type="predicted"/>
<accession>A0A8T0EB23</accession>
<comment type="caution">
    <text evidence="1">The sequence shown here is derived from an EMBL/GenBank/DDBJ whole genome shotgun (WGS) entry which is preliminary data.</text>
</comment>
<protein>
    <submittedName>
        <fullName evidence="1">Uncharacterized protein</fullName>
    </submittedName>
</protein>
<dbReference type="Proteomes" id="UP000807504">
    <property type="component" value="Unassembled WGS sequence"/>
</dbReference>
<evidence type="ECO:0000313" key="2">
    <source>
        <dbReference type="Proteomes" id="UP000807504"/>
    </source>
</evidence>
<keyword evidence="2" id="KW-1185">Reference proteome</keyword>
<organism evidence="1 2">
    <name type="scientific">Argiope bruennichi</name>
    <name type="common">Wasp spider</name>
    <name type="synonym">Aranea bruennichi</name>
    <dbReference type="NCBI Taxonomy" id="94029"/>
    <lineage>
        <taxon>Eukaryota</taxon>
        <taxon>Metazoa</taxon>
        <taxon>Ecdysozoa</taxon>
        <taxon>Arthropoda</taxon>
        <taxon>Chelicerata</taxon>
        <taxon>Arachnida</taxon>
        <taxon>Araneae</taxon>
        <taxon>Araneomorphae</taxon>
        <taxon>Entelegynae</taxon>
        <taxon>Araneoidea</taxon>
        <taxon>Araneidae</taxon>
        <taxon>Argiope</taxon>
    </lineage>
</organism>
<gene>
    <name evidence="1" type="ORF">HNY73_017484</name>
</gene>